<evidence type="ECO:0000313" key="2">
    <source>
        <dbReference type="EMBL" id="WNM57520.1"/>
    </source>
</evidence>
<dbReference type="AlphaFoldDB" id="A0AA96GCB0"/>
<proteinExistence type="predicted"/>
<dbReference type="EMBL" id="CP116967">
    <property type="protein sequence ID" value="WNM57520.1"/>
    <property type="molecule type" value="Genomic_DNA"/>
</dbReference>
<dbReference type="KEGG" id="nall:PP769_16345"/>
<reference evidence="2 3" key="1">
    <citation type="submission" date="2023-01" db="EMBL/GenBank/DDBJ databases">
        <title>Cultivation and genomic characterization of new, ubiquitous marine nitrite-oxidizing bacteria from the Nitrospirales.</title>
        <authorList>
            <person name="Mueller A.J."/>
            <person name="Daebeler A."/>
            <person name="Herbold C.W."/>
            <person name="Kirkegaard R.H."/>
            <person name="Daims H."/>
        </authorList>
    </citation>
    <scope>NUCLEOTIDE SEQUENCE [LARGE SCALE GENOMIC DNA]</scope>
    <source>
        <strain evidence="2 3">VA</strain>
    </source>
</reference>
<feature type="region of interest" description="Disordered" evidence="1">
    <location>
        <begin position="53"/>
        <end position="73"/>
    </location>
</feature>
<dbReference type="Proteomes" id="UP001302719">
    <property type="component" value="Chromosome"/>
</dbReference>
<evidence type="ECO:0000256" key="1">
    <source>
        <dbReference type="SAM" id="MobiDB-lite"/>
    </source>
</evidence>
<dbReference type="RefSeq" id="WP_312642085.1">
    <property type="nucleotide sequence ID" value="NZ_CP116967.1"/>
</dbReference>
<dbReference type="PROSITE" id="PS51257">
    <property type="entry name" value="PROKAR_LIPOPROTEIN"/>
    <property type="match status" value="1"/>
</dbReference>
<organism evidence="2 3">
    <name type="scientific">Candidatus Nitrospira allomarina</name>
    <dbReference type="NCBI Taxonomy" id="3020900"/>
    <lineage>
        <taxon>Bacteria</taxon>
        <taxon>Pseudomonadati</taxon>
        <taxon>Nitrospirota</taxon>
        <taxon>Nitrospiria</taxon>
        <taxon>Nitrospirales</taxon>
        <taxon>Nitrospiraceae</taxon>
        <taxon>Nitrospira</taxon>
    </lineage>
</organism>
<evidence type="ECO:0000313" key="3">
    <source>
        <dbReference type="Proteomes" id="UP001302719"/>
    </source>
</evidence>
<protein>
    <recommendedName>
        <fullName evidence="4">Lipoprotein</fullName>
    </recommendedName>
</protein>
<feature type="compositionally biased region" description="Basic and acidic residues" evidence="1">
    <location>
        <begin position="53"/>
        <end position="63"/>
    </location>
</feature>
<sequence length="91" mass="10307">MKVPSCVGLCFLLLSACGSTQQWVKPGATKEDLKSAIILCDRENVHFGQDRFAHFGPEDETTRPRSYPRGGGEMMREKCLESHGWTREYVE</sequence>
<name>A0AA96GCB0_9BACT</name>
<evidence type="ECO:0008006" key="4">
    <source>
        <dbReference type="Google" id="ProtNLM"/>
    </source>
</evidence>
<keyword evidence="3" id="KW-1185">Reference proteome</keyword>
<accession>A0AA96GCB0</accession>
<gene>
    <name evidence="2" type="ORF">PP769_16345</name>
</gene>